<evidence type="ECO:0000256" key="1">
    <source>
        <dbReference type="ARBA" id="ARBA00023002"/>
    </source>
</evidence>
<sequence>MPTPTTIVTREASSSPALNLSGLAKLRWAVKNPPVDPDVSFAGKTVLVTGANVGLGFEAAIKYIEKGADKLFLGVRSAQKGEDAKQAIIQRTSCSSDRITIVPVDLSSFSSVREFVVALENETPYLDIALLNAGLANPSYGKSPEGWELALQVNVLSTALMAILLLPLLRRTAEEKLTTPQLTFVNSLGHADVKSEWFTGSLLQAANDESKFDATKSYCMVKLLGMAVMKHIAWATTRPDGTPEIIVNACCPFMTRTNLGRNFPLHMKFFMGVFQRFLARNAEEGSRTLVGATALGKESQGRFWSHDVLYPMGDLAENKELMNECWDEIAGVLLKVQPDVHKLLSGKM</sequence>
<evidence type="ECO:0000313" key="2">
    <source>
        <dbReference type="EMBL" id="ORY17936.1"/>
    </source>
</evidence>
<name>A0A1Y2A5Z7_9PLEO</name>
<dbReference type="AlphaFoldDB" id="A0A1Y2A5Z7"/>
<dbReference type="OrthoDB" id="542013at2759"/>
<dbReference type="EMBL" id="MCFA01000009">
    <property type="protein sequence ID" value="ORY17936.1"/>
    <property type="molecule type" value="Genomic_DNA"/>
</dbReference>
<comment type="caution">
    <text evidence="2">The sequence shown here is derived from an EMBL/GenBank/DDBJ whole genome shotgun (WGS) entry which is preliminary data.</text>
</comment>
<dbReference type="Proteomes" id="UP000193144">
    <property type="component" value="Unassembled WGS sequence"/>
</dbReference>
<reference evidence="2 3" key="1">
    <citation type="submission" date="2016-07" db="EMBL/GenBank/DDBJ databases">
        <title>Pervasive Adenine N6-methylation of Active Genes in Fungi.</title>
        <authorList>
            <consortium name="DOE Joint Genome Institute"/>
            <person name="Mondo S.J."/>
            <person name="Dannebaum R.O."/>
            <person name="Kuo R.C."/>
            <person name="Labutti K."/>
            <person name="Haridas S."/>
            <person name="Kuo A."/>
            <person name="Salamov A."/>
            <person name="Ahrendt S.R."/>
            <person name="Lipzen A."/>
            <person name="Sullivan W."/>
            <person name="Andreopoulos W.B."/>
            <person name="Clum A."/>
            <person name="Lindquist E."/>
            <person name="Daum C."/>
            <person name="Ramamoorthy G.K."/>
            <person name="Gryganskyi A."/>
            <person name="Culley D."/>
            <person name="Magnuson J.K."/>
            <person name="James T.Y."/>
            <person name="O'Malley M.A."/>
            <person name="Stajich J.E."/>
            <person name="Spatafora J.W."/>
            <person name="Visel A."/>
            <person name="Grigoriev I.V."/>
        </authorList>
    </citation>
    <scope>NUCLEOTIDE SEQUENCE [LARGE SCALE GENOMIC DNA]</scope>
    <source>
        <strain evidence="2 3">CBS 115471</strain>
    </source>
</reference>
<dbReference type="InterPro" id="IPR036291">
    <property type="entry name" value="NAD(P)-bd_dom_sf"/>
</dbReference>
<keyword evidence="3" id="KW-1185">Reference proteome</keyword>
<dbReference type="Pfam" id="PF00106">
    <property type="entry name" value="adh_short"/>
    <property type="match status" value="1"/>
</dbReference>
<dbReference type="GO" id="GO:0016491">
    <property type="term" value="F:oxidoreductase activity"/>
    <property type="evidence" value="ECO:0007669"/>
    <property type="project" value="UniProtKB-KW"/>
</dbReference>
<dbReference type="InterPro" id="IPR002347">
    <property type="entry name" value="SDR_fam"/>
</dbReference>
<dbReference type="Gene3D" id="3.40.50.720">
    <property type="entry name" value="NAD(P)-binding Rossmann-like Domain"/>
    <property type="match status" value="1"/>
</dbReference>
<dbReference type="PRINTS" id="PR00081">
    <property type="entry name" value="GDHRDH"/>
</dbReference>
<gene>
    <name evidence="2" type="ORF">BCR34DRAFT_474186</name>
</gene>
<dbReference type="STRING" id="1231657.A0A1Y2A5Z7"/>
<dbReference type="PANTHER" id="PTHR43157">
    <property type="entry name" value="PHOSPHATIDYLINOSITOL-GLYCAN BIOSYNTHESIS CLASS F PROTEIN-RELATED"/>
    <property type="match status" value="1"/>
</dbReference>
<keyword evidence="1" id="KW-0560">Oxidoreductase</keyword>
<evidence type="ECO:0008006" key="4">
    <source>
        <dbReference type="Google" id="ProtNLM"/>
    </source>
</evidence>
<accession>A0A1Y2A5Z7</accession>
<dbReference type="PANTHER" id="PTHR43157:SF22">
    <property type="entry name" value="SHORT-CHAIN DEHYDROGENASE_REDUCTASE PHMF"/>
    <property type="match status" value="1"/>
</dbReference>
<organism evidence="2 3">
    <name type="scientific">Clohesyomyces aquaticus</name>
    <dbReference type="NCBI Taxonomy" id="1231657"/>
    <lineage>
        <taxon>Eukaryota</taxon>
        <taxon>Fungi</taxon>
        <taxon>Dikarya</taxon>
        <taxon>Ascomycota</taxon>
        <taxon>Pezizomycotina</taxon>
        <taxon>Dothideomycetes</taxon>
        <taxon>Pleosporomycetidae</taxon>
        <taxon>Pleosporales</taxon>
        <taxon>Lindgomycetaceae</taxon>
        <taxon>Clohesyomyces</taxon>
    </lineage>
</organism>
<proteinExistence type="predicted"/>
<protein>
    <recommendedName>
        <fullName evidence="4">Short-chain dehydrogenase</fullName>
    </recommendedName>
</protein>
<dbReference type="SUPFAM" id="SSF51735">
    <property type="entry name" value="NAD(P)-binding Rossmann-fold domains"/>
    <property type="match status" value="1"/>
</dbReference>
<evidence type="ECO:0000313" key="3">
    <source>
        <dbReference type="Proteomes" id="UP000193144"/>
    </source>
</evidence>